<dbReference type="Proteomes" id="UP001430193">
    <property type="component" value="Unassembled WGS sequence"/>
</dbReference>
<feature type="signal peptide" evidence="1">
    <location>
        <begin position="1"/>
        <end position="16"/>
    </location>
</feature>
<dbReference type="PANTHER" id="PTHR42951:SF17">
    <property type="entry name" value="METALLO-BETA-LACTAMASE DOMAIN-CONTAINING PROTEIN"/>
    <property type="match status" value="1"/>
</dbReference>
<dbReference type="InterPro" id="IPR036866">
    <property type="entry name" value="RibonucZ/Hydroxyglut_hydro"/>
</dbReference>
<keyword evidence="1" id="KW-0732">Signal</keyword>
<organism evidence="3 4">
    <name type="scientific">Dyella mobilis</name>
    <dbReference type="NCBI Taxonomy" id="1849582"/>
    <lineage>
        <taxon>Bacteria</taxon>
        <taxon>Pseudomonadati</taxon>
        <taxon>Pseudomonadota</taxon>
        <taxon>Gammaproteobacteria</taxon>
        <taxon>Lysobacterales</taxon>
        <taxon>Rhodanobacteraceae</taxon>
        <taxon>Dyella</taxon>
    </lineage>
</organism>
<comment type="caution">
    <text evidence="3">The sequence shown here is derived from an EMBL/GenBank/DDBJ whole genome shotgun (WGS) entry which is preliminary data.</text>
</comment>
<evidence type="ECO:0000313" key="3">
    <source>
        <dbReference type="EMBL" id="MBM7130493.1"/>
    </source>
</evidence>
<sequence length="285" mass="30527">MAVAICCAAVAAGVHAYDADWTAPQKPFRIYGNTYYVGSKGLSAILITSPRGNILIDGTLPENAKLIESNIRALGFKVQDIKLILNTHAHVDHAGAIAAIAHDSGAEVAASEEGAKAIMLGGDDPDDPQHGLAPFYPKIAHVRSVTDNETVRVGPLAVQAHYTPGHTPGSTSWTWTSCEERRCLSIAYVDSLSLLSVDGYRYNDPAHPERLAGFRQTLKTVAALPCDILVTPHPDAVDFLERAAARKAGEERDPLVDNQACKAYAVVGQHNLEQRIAKEAAQPAH</sequence>
<protein>
    <submittedName>
        <fullName evidence="3">Subclass B3 metallo-beta-lactamase</fullName>
    </submittedName>
</protein>
<dbReference type="NCBIfam" id="NF012229">
    <property type="entry name" value="bla_class_B_core"/>
    <property type="match status" value="1"/>
</dbReference>
<dbReference type="PANTHER" id="PTHR42951">
    <property type="entry name" value="METALLO-BETA-LACTAMASE DOMAIN-CONTAINING"/>
    <property type="match status" value="1"/>
</dbReference>
<feature type="chain" id="PRO_5047447170" evidence="1">
    <location>
        <begin position="17"/>
        <end position="285"/>
    </location>
</feature>
<evidence type="ECO:0000259" key="2">
    <source>
        <dbReference type="SMART" id="SM00849"/>
    </source>
</evidence>
<dbReference type="SUPFAM" id="SSF56281">
    <property type="entry name" value="Metallo-hydrolase/oxidoreductase"/>
    <property type="match status" value="1"/>
</dbReference>
<evidence type="ECO:0000256" key="1">
    <source>
        <dbReference type="SAM" id="SignalP"/>
    </source>
</evidence>
<dbReference type="NCBIfam" id="NF033105">
    <property type="entry name" value="bla_subclass_B3"/>
    <property type="match status" value="1"/>
</dbReference>
<dbReference type="SMART" id="SM00849">
    <property type="entry name" value="Lactamase_B"/>
    <property type="match status" value="1"/>
</dbReference>
<feature type="domain" description="Metallo-beta-lactamase" evidence="2">
    <location>
        <begin position="41"/>
        <end position="233"/>
    </location>
</feature>
<dbReference type="EMBL" id="JADIKF010000039">
    <property type="protein sequence ID" value="MBM7130493.1"/>
    <property type="molecule type" value="Genomic_DNA"/>
</dbReference>
<reference evidence="3" key="1">
    <citation type="submission" date="2020-10" db="EMBL/GenBank/DDBJ databases">
        <title>Phylogeny of dyella-like bacteria.</title>
        <authorList>
            <person name="Fu J."/>
        </authorList>
    </citation>
    <scope>NUCLEOTIDE SEQUENCE</scope>
    <source>
        <strain evidence="3">DHON07</strain>
    </source>
</reference>
<name>A0ABS2KJB9_9GAMM</name>
<accession>A0ABS2KJB9</accession>
<keyword evidence="4" id="KW-1185">Reference proteome</keyword>
<evidence type="ECO:0000313" key="4">
    <source>
        <dbReference type="Proteomes" id="UP001430193"/>
    </source>
</evidence>
<dbReference type="Pfam" id="PF00753">
    <property type="entry name" value="Lactamase_B"/>
    <property type="match status" value="1"/>
</dbReference>
<gene>
    <name evidence="3" type="primary">bla</name>
    <name evidence="3" type="ORF">ISS99_13230</name>
</gene>
<dbReference type="InterPro" id="IPR050855">
    <property type="entry name" value="NDM-1-like"/>
</dbReference>
<proteinExistence type="predicted"/>
<dbReference type="InterPro" id="IPR001279">
    <property type="entry name" value="Metallo-B-lactamas"/>
</dbReference>
<dbReference type="Gene3D" id="3.60.15.10">
    <property type="entry name" value="Ribonuclease Z/Hydroxyacylglutathione hydrolase-like"/>
    <property type="match status" value="1"/>
</dbReference>